<evidence type="ECO:0000313" key="3">
    <source>
        <dbReference type="Proteomes" id="UP000682733"/>
    </source>
</evidence>
<gene>
    <name evidence="1" type="ORF">OVA965_LOCUS45942</name>
    <name evidence="2" type="ORF">TMI583_LOCUS49973</name>
</gene>
<sequence>MAAPSLWIEASTGRLWIPFF</sequence>
<protein>
    <submittedName>
        <fullName evidence="2">Uncharacterized protein</fullName>
    </submittedName>
</protein>
<dbReference type="EMBL" id="CAJOBA010114353">
    <property type="protein sequence ID" value="CAF4563039.1"/>
    <property type="molecule type" value="Genomic_DNA"/>
</dbReference>
<dbReference type="Proteomes" id="UP000677228">
    <property type="component" value="Unassembled WGS sequence"/>
</dbReference>
<name>A0A8S2YHK6_9BILA</name>
<reference evidence="2" key="1">
    <citation type="submission" date="2021-02" db="EMBL/GenBank/DDBJ databases">
        <authorList>
            <person name="Nowell W R."/>
        </authorList>
    </citation>
    <scope>NUCLEOTIDE SEQUENCE</scope>
</reference>
<dbReference type="EMBL" id="CAJNOK010077738">
    <property type="protein sequence ID" value="CAF1677322.1"/>
    <property type="molecule type" value="Genomic_DNA"/>
</dbReference>
<dbReference type="Proteomes" id="UP000682733">
    <property type="component" value="Unassembled WGS sequence"/>
</dbReference>
<evidence type="ECO:0000313" key="1">
    <source>
        <dbReference type="EMBL" id="CAF1677322.1"/>
    </source>
</evidence>
<accession>A0A8S2YHK6</accession>
<evidence type="ECO:0000313" key="2">
    <source>
        <dbReference type="EMBL" id="CAF4563039.1"/>
    </source>
</evidence>
<dbReference type="AlphaFoldDB" id="A0A8S2YHK6"/>
<organism evidence="2 3">
    <name type="scientific">Didymodactylos carnosus</name>
    <dbReference type="NCBI Taxonomy" id="1234261"/>
    <lineage>
        <taxon>Eukaryota</taxon>
        <taxon>Metazoa</taxon>
        <taxon>Spiralia</taxon>
        <taxon>Gnathifera</taxon>
        <taxon>Rotifera</taxon>
        <taxon>Eurotatoria</taxon>
        <taxon>Bdelloidea</taxon>
        <taxon>Philodinida</taxon>
        <taxon>Philodinidae</taxon>
        <taxon>Didymodactylos</taxon>
    </lineage>
</organism>
<proteinExistence type="predicted"/>
<feature type="non-terminal residue" evidence="2">
    <location>
        <position position="20"/>
    </location>
</feature>
<comment type="caution">
    <text evidence="2">The sequence shown here is derived from an EMBL/GenBank/DDBJ whole genome shotgun (WGS) entry which is preliminary data.</text>
</comment>